<evidence type="ECO:0000256" key="1">
    <source>
        <dbReference type="ARBA" id="ARBA00004651"/>
    </source>
</evidence>
<dbReference type="InterPro" id="IPR036866">
    <property type="entry name" value="RibonucZ/Hydroxyglut_hydro"/>
</dbReference>
<dbReference type="NCBIfam" id="TIGR00360">
    <property type="entry name" value="ComEC_N-term"/>
    <property type="match status" value="1"/>
</dbReference>
<evidence type="ECO:0000256" key="6">
    <source>
        <dbReference type="SAM" id="Phobius"/>
    </source>
</evidence>
<sequence length="691" mass="78394">MYLPSNPTSESNEQDVDLTGKIISPITQTDSTIRVLFEHTSSNETSILQYYKREKTNEDVISQLKYGSYCEVNGIYRSPETSRNPGQFNYRNYLAHQGIYSEILLDSPHHLSCQGSSFLNYFYQARHSIIEHVERTIEEEAFIWAAALVFGDSSLMSDEIMKWFRDFNLSHLLAISGLHVGLFIGALSFVLFRSGVTTFEQTRWTLLMIIPLYCFIAGAEPSVLRASFMAIILILLSIVRIKINMTDLISLIALGILFLKPTYLFHLGFQFSFLVTFALLLSIPLFRSQHPLVISAIISLVSQLAILPIQLYHFYEFNPLSLFLNLLLVPYFSFFVIPLTLIIVFLCLILPSIASELSSIFLKAHEFLLRGIMILSSELNIQWVIGQLPIILGVLYFVAFIFMMINWNEDHLQRAFFSGALLVSLLVAFCLLPYVSPFGKVTMLDVGQGDTFVIELPYRRGVIMIDAAGPSLYTNNPSSTADYIIEPFLKSNGLKKIDALIVSHNDQDHSGSVEYLESSFNIEGIYVSPYYDKELKTKRIVKEGDALVFSDYTFYILHPGDDHEDSNENSLVIYTELGGLRWVFTGDISKQIENKLMKTYPELRADVLKISHHGSHTSTAPNWLKHLNPEVALISVGRENSYGHPHAEVIESIEEQGSVIFRTDKHGGVRFLFRDDNGTFSTQLTYNAERN</sequence>
<dbReference type="PANTHER" id="PTHR30619">
    <property type="entry name" value="DNA INTERNALIZATION/COMPETENCE PROTEIN COMEC/REC2"/>
    <property type="match status" value="1"/>
</dbReference>
<evidence type="ECO:0000256" key="5">
    <source>
        <dbReference type="ARBA" id="ARBA00023136"/>
    </source>
</evidence>
<keyword evidence="3 6" id="KW-0812">Transmembrane</keyword>
<gene>
    <name evidence="8" type="primary">comEC</name>
    <name evidence="8" type="ORF">GCM10010954_02390</name>
</gene>
<dbReference type="InterPro" id="IPR001279">
    <property type="entry name" value="Metallo-B-lactamas"/>
</dbReference>
<feature type="transmembrane region" description="Helical" evidence="6">
    <location>
        <begin position="204"/>
        <end position="224"/>
    </location>
</feature>
<dbReference type="Pfam" id="PF00753">
    <property type="entry name" value="Lactamase_B"/>
    <property type="match status" value="1"/>
</dbReference>
<evidence type="ECO:0000313" key="9">
    <source>
        <dbReference type="Proteomes" id="UP000660110"/>
    </source>
</evidence>
<dbReference type="InterPro" id="IPR035681">
    <property type="entry name" value="ComA-like_MBL"/>
</dbReference>
<keyword evidence="4 6" id="KW-1133">Transmembrane helix</keyword>
<dbReference type="GO" id="GO:0030420">
    <property type="term" value="P:establishment of competence for transformation"/>
    <property type="evidence" value="ECO:0007669"/>
    <property type="project" value="InterPro"/>
</dbReference>
<dbReference type="SUPFAM" id="SSF56281">
    <property type="entry name" value="Metallo-hydrolase/oxidoreductase"/>
    <property type="match status" value="1"/>
</dbReference>
<name>A0A917ET86_HALAA</name>
<feature type="domain" description="Metallo-beta-lactamase" evidence="7">
    <location>
        <begin position="448"/>
        <end position="638"/>
    </location>
</feature>
<proteinExistence type="predicted"/>
<dbReference type="Pfam" id="PF13567">
    <property type="entry name" value="DUF4131"/>
    <property type="match status" value="1"/>
</dbReference>
<dbReference type="InterPro" id="IPR052159">
    <property type="entry name" value="Competence_DNA_uptake"/>
</dbReference>
<comment type="caution">
    <text evidence="8">The sequence shown here is derived from an EMBL/GenBank/DDBJ whole genome shotgun (WGS) entry which is preliminary data.</text>
</comment>
<evidence type="ECO:0000256" key="3">
    <source>
        <dbReference type="ARBA" id="ARBA00022692"/>
    </source>
</evidence>
<dbReference type="AlphaFoldDB" id="A0A917ET86"/>
<dbReference type="NCBIfam" id="TIGR00361">
    <property type="entry name" value="ComEC_Rec2"/>
    <property type="match status" value="1"/>
</dbReference>
<comment type="subcellular location">
    <subcellularLocation>
        <location evidence="1">Cell membrane</location>
        <topology evidence="1">Multi-pass membrane protein</topology>
    </subcellularLocation>
</comment>
<feature type="transmembrane region" description="Helical" evidence="6">
    <location>
        <begin position="383"/>
        <end position="403"/>
    </location>
</feature>
<reference evidence="8" key="2">
    <citation type="submission" date="2020-09" db="EMBL/GenBank/DDBJ databases">
        <authorList>
            <person name="Sun Q."/>
            <person name="Zhou Y."/>
        </authorList>
    </citation>
    <scope>NUCLEOTIDE SEQUENCE</scope>
    <source>
        <strain evidence="8">CGMCC 1.12153</strain>
    </source>
</reference>
<dbReference type="GO" id="GO:0005886">
    <property type="term" value="C:plasma membrane"/>
    <property type="evidence" value="ECO:0007669"/>
    <property type="project" value="UniProtKB-SubCell"/>
</dbReference>
<keyword evidence="5 6" id="KW-0472">Membrane</keyword>
<dbReference type="Proteomes" id="UP000660110">
    <property type="component" value="Unassembled WGS sequence"/>
</dbReference>
<dbReference type="SMART" id="SM00849">
    <property type="entry name" value="Lactamase_B"/>
    <property type="match status" value="1"/>
</dbReference>
<protein>
    <submittedName>
        <fullName evidence="8">DNA internalization-related competence protein ComEC/Rec2</fullName>
    </submittedName>
</protein>
<dbReference type="PANTHER" id="PTHR30619:SF1">
    <property type="entry name" value="RECOMBINATION PROTEIN 2"/>
    <property type="match status" value="1"/>
</dbReference>
<evidence type="ECO:0000256" key="2">
    <source>
        <dbReference type="ARBA" id="ARBA00022475"/>
    </source>
</evidence>
<dbReference type="Gene3D" id="3.60.15.10">
    <property type="entry name" value="Ribonuclease Z/Hydroxyacylglutathione hydrolase-like"/>
    <property type="match status" value="1"/>
</dbReference>
<feature type="transmembrane region" description="Helical" evidence="6">
    <location>
        <begin position="415"/>
        <end position="435"/>
    </location>
</feature>
<dbReference type="EMBL" id="BMEL01000001">
    <property type="protein sequence ID" value="GGF07475.1"/>
    <property type="molecule type" value="Genomic_DNA"/>
</dbReference>
<feature type="transmembrane region" description="Helical" evidence="6">
    <location>
        <begin position="335"/>
        <end position="362"/>
    </location>
</feature>
<evidence type="ECO:0000313" key="8">
    <source>
        <dbReference type="EMBL" id="GGF07475.1"/>
    </source>
</evidence>
<dbReference type="Pfam" id="PF03772">
    <property type="entry name" value="Competence"/>
    <property type="match status" value="1"/>
</dbReference>
<dbReference type="CDD" id="cd07731">
    <property type="entry name" value="ComA-like_MBL-fold"/>
    <property type="match status" value="1"/>
</dbReference>
<feature type="transmembrane region" description="Helical" evidence="6">
    <location>
        <begin position="293"/>
        <end position="315"/>
    </location>
</feature>
<dbReference type="InterPro" id="IPR004477">
    <property type="entry name" value="ComEC_N"/>
</dbReference>
<keyword evidence="9" id="KW-1185">Reference proteome</keyword>
<organism evidence="8 9">
    <name type="scientific">Halobacillus andaensis</name>
    <dbReference type="NCBI Taxonomy" id="1176239"/>
    <lineage>
        <taxon>Bacteria</taxon>
        <taxon>Bacillati</taxon>
        <taxon>Bacillota</taxon>
        <taxon>Bacilli</taxon>
        <taxon>Bacillales</taxon>
        <taxon>Bacillaceae</taxon>
        <taxon>Halobacillus</taxon>
    </lineage>
</organism>
<feature type="transmembrane region" description="Helical" evidence="6">
    <location>
        <begin position="263"/>
        <end position="286"/>
    </location>
</feature>
<keyword evidence="2" id="KW-1003">Cell membrane</keyword>
<dbReference type="InterPro" id="IPR025405">
    <property type="entry name" value="DUF4131"/>
</dbReference>
<accession>A0A917ET86</accession>
<reference evidence="8" key="1">
    <citation type="journal article" date="2014" name="Int. J. Syst. Evol. Microbiol.">
        <title>Complete genome sequence of Corynebacterium casei LMG S-19264T (=DSM 44701T), isolated from a smear-ripened cheese.</title>
        <authorList>
            <consortium name="US DOE Joint Genome Institute (JGI-PGF)"/>
            <person name="Walter F."/>
            <person name="Albersmeier A."/>
            <person name="Kalinowski J."/>
            <person name="Ruckert C."/>
        </authorList>
    </citation>
    <scope>NUCLEOTIDE SEQUENCE</scope>
    <source>
        <strain evidence="8">CGMCC 1.12153</strain>
    </source>
</reference>
<feature type="transmembrane region" description="Helical" evidence="6">
    <location>
        <begin position="231"/>
        <end position="257"/>
    </location>
</feature>
<feature type="transmembrane region" description="Helical" evidence="6">
    <location>
        <begin position="171"/>
        <end position="192"/>
    </location>
</feature>
<dbReference type="InterPro" id="IPR004797">
    <property type="entry name" value="Competence_ComEC/Rec2"/>
</dbReference>
<evidence type="ECO:0000259" key="7">
    <source>
        <dbReference type="SMART" id="SM00849"/>
    </source>
</evidence>
<evidence type="ECO:0000256" key="4">
    <source>
        <dbReference type="ARBA" id="ARBA00022989"/>
    </source>
</evidence>